<reference evidence="3" key="1">
    <citation type="submission" date="2023-02" db="EMBL/GenBank/DDBJ databases">
        <title>Identification and recombinant expression of a fungal hydrolase from Papiliotrema laurentii that hydrolyzes apple cutin and clears colloidal polyester polyurethane.</title>
        <authorList>
            <consortium name="DOE Joint Genome Institute"/>
            <person name="Roman V.A."/>
            <person name="Bojanowski C."/>
            <person name="Crable B.R."/>
            <person name="Wagner D.N."/>
            <person name="Hung C.S."/>
            <person name="Nadeau L.J."/>
            <person name="Schratz L."/>
            <person name="Haridas S."/>
            <person name="Pangilinan J."/>
            <person name="Lipzen A."/>
            <person name="Na H."/>
            <person name="Yan M."/>
            <person name="Ng V."/>
            <person name="Grigoriev I.V."/>
            <person name="Spatafora J.W."/>
            <person name="Barlow D."/>
            <person name="Biffinger J."/>
            <person name="Kelley-Loughnane N."/>
            <person name="Varaljay V.A."/>
            <person name="Crookes-Goodson W.J."/>
        </authorList>
    </citation>
    <scope>NUCLEOTIDE SEQUENCE</scope>
    <source>
        <strain evidence="3">5307AH</strain>
    </source>
</reference>
<dbReference type="AlphaFoldDB" id="A0AAD9FSZ6"/>
<comment type="caution">
    <text evidence="3">The sequence shown here is derived from an EMBL/GenBank/DDBJ whole genome shotgun (WGS) entry which is preliminary data.</text>
</comment>
<keyword evidence="2" id="KW-1133">Transmembrane helix</keyword>
<keyword evidence="2" id="KW-0472">Membrane</keyword>
<feature type="region of interest" description="Disordered" evidence="1">
    <location>
        <begin position="78"/>
        <end position="97"/>
    </location>
</feature>
<proteinExistence type="predicted"/>
<feature type="compositionally biased region" description="Basic and acidic residues" evidence="1">
    <location>
        <begin position="176"/>
        <end position="194"/>
    </location>
</feature>
<organism evidence="3 4">
    <name type="scientific">Papiliotrema laurentii</name>
    <name type="common">Cryptococcus laurentii</name>
    <dbReference type="NCBI Taxonomy" id="5418"/>
    <lineage>
        <taxon>Eukaryota</taxon>
        <taxon>Fungi</taxon>
        <taxon>Dikarya</taxon>
        <taxon>Basidiomycota</taxon>
        <taxon>Agaricomycotina</taxon>
        <taxon>Tremellomycetes</taxon>
        <taxon>Tremellales</taxon>
        <taxon>Rhynchogastremaceae</taxon>
        <taxon>Papiliotrema</taxon>
    </lineage>
</organism>
<dbReference type="Proteomes" id="UP001182556">
    <property type="component" value="Unassembled WGS sequence"/>
</dbReference>
<evidence type="ECO:0000256" key="2">
    <source>
        <dbReference type="SAM" id="Phobius"/>
    </source>
</evidence>
<feature type="compositionally biased region" description="Basic and acidic residues" evidence="1">
    <location>
        <begin position="237"/>
        <end position="265"/>
    </location>
</feature>
<feature type="region of interest" description="Disordered" evidence="1">
    <location>
        <begin position="104"/>
        <end position="265"/>
    </location>
</feature>
<feature type="transmembrane region" description="Helical" evidence="2">
    <location>
        <begin position="6"/>
        <end position="30"/>
    </location>
</feature>
<dbReference type="EMBL" id="JAODAN010000003">
    <property type="protein sequence ID" value="KAK1925726.1"/>
    <property type="molecule type" value="Genomic_DNA"/>
</dbReference>
<name>A0AAD9FSZ6_PAPLA</name>
<keyword evidence="4" id="KW-1185">Reference proteome</keyword>
<feature type="compositionally biased region" description="Polar residues" evidence="1">
    <location>
        <begin position="107"/>
        <end position="120"/>
    </location>
</feature>
<feature type="compositionally biased region" description="Polar residues" evidence="1">
    <location>
        <begin position="141"/>
        <end position="153"/>
    </location>
</feature>
<keyword evidence="2" id="KW-0812">Transmembrane</keyword>
<accession>A0AAD9FSZ6</accession>
<protein>
    <submittedName>
        <fullName evidence="3">Uncharacterized protein</fullName>
    </submittedName>
</protein>
<evidence type="ECO:0000313" key="4">
    <source>
        <dbReference type="Proteomes" id="UP001182556"/>
    </source>
</evidence>
<sequence length="265" mass="29275">MQLNTNQTIALCVGAGFAVLLLFALCFTLYASRKAREEDREASAAAVMGRWKEIAQVSAASRAPHPTRAIQPSVHSLHATPRTHPGVPTLPTAPRPVRRDSLVRGLPQSNSVQPHETTYNPYKHVPPSYPSGGPPDASASFPKNRTYASNSHSGPVHGNGNGTGKTRATQNARAAENPRESEKRYPYEGGDRERTKQRRHLPLHENAKYTGDQHGGRGSTAKSHTRDDGKPYPTRRAGHDRDAPRSRTRGHGRERQHEGDYQRRR</sequence>
<gene>
    <name evidence="3" type="ORF">DB88DRAFT_484900</name>
</gene>
<evidence type="ECO:0000313" key="3">
    <source>
        <dbReference type="EMBL" id="KAK1925726.1"/>
    </source>
</evidence>
<evidence type="ECO:0000256" key="1">
    <source>
        <dbReference type="SAM" id="MobiDB-lite"/>
    </source>
</evidence>